<dbReference type="Bgee" id="WBGene00015280">
    <property type="expression patterns" value="Expressed in larva and 3 other cell types or tissues"/>
</dbReference>
<dbReference type="EMBL" id="BX284604">
    <property type="protein sequence ID" value="CDK13355.1"/>
    <property type="molecule type" value="Genomic_DNA"/>
</dbReference>
<dbReference type="Proteomes" id="UP000001940">
    <property type="component" value="Chromosome IV"/>
</dbReference>
<dbReference type="SMR" id="V6CLB5"/>
<dbReference type="GeneID" id="177432"/>
<evidence type="ECO:0000313" key="2">
    <source>
        <dbReference type="Proteomes" id="UP000001940"/>
    </source>
</evidence>
<name>V6CLB5_CAEEL</name>
<dbReference type="CTD" id="177432"/>
<dbReference type="OrthoDB" id="5868648at2759"/>
<accession>V6CLB5</accession>
<keyword evidence="2" id="KW-1185">Reference proteome</keyword>
<evidence type="ECO:0000313" key="1">
    <source>
        <dbReference type="EMBL" id="CDK13355.1"/>
    </source>
</evidence>
<gene>
    <name evidence="1 3" type="primary">kola-3</name>
    <name evidence="3" type="ORF">C01B10.6</name>
    <name evidence="1" type="ORF">CELE_C01B10.6</name>
</gene>
<dbReference type="HOGENOM" id="CLU_3261023_0_0_1"/>
<sequence>MQQIRPNHQQTQVLYQHLQLLKMPVKNDSINTYNSQNALINM</sequence>
<dbReference type="RefSeq" id="NP_001368370.1">
    <property type="nucleotide sequence ID" value="NM_001380285.1"/>
</dbReference>
<reference evidence="1 2" key="1">
    <citation type="journal article" date="1998" name="Science">
        <title>Genome sequence of the nematode C. elegans: a platform for investigating biology.</title>
        <authorList>
            <consortium name="The C. elegans sequencing consortium"/>
            <person name="Sulson J.E."/>
            <person name="Waterston R."/>
        </authorList>
    </citation>
    <scope>NUCLEOTIDE SEQUENCE [LARGE SCALE GENOMIC DNA]</scope>
    <source>
        <strain evidence="1 2">Bristol N2</strain>
    </source>
</reference>
<organism evidence="1 2">
    <name type="scientific">Caenorhabditis elegans</name>
    <dbReference type="NCBI Taxonomy" id="6239"/>
    <lineage>
        <taxon>Eukaryota</taxon>
        <taxon>Metazoa</taxon>
        <taxon>Ecdysozoa</taxon>
        <taxon>Nematoda</taxon>
        <taxon>Chromadorea</taxon>
        <taxon>Rhabditida</taxon>
        <taxon>Rhabditina</taxon>
        <taxon>Rhabditomorpha</taxon>
        <taxon>Rhabditoidea</taxon>
        <taxon>Rhabditidae</taxon>
        <taxon>Peloderinae</taxon>
        <taxon>Caenorhabditis</taxon>
    </lineage>
</organism>
<dbReference type="ExpressionAtlas" id="V6CLB5">
    <property type="expression patterns" value="baseline and differential"/>
</dbReference>
<evidence type="ECO:0000313" key="3">
    <source>
        <dbReference type="WormBase" id="C01B10.6d"/>
    </source>
</evidence>
<dbReference type="WormBase" id="C01B10.6d">
    <property type="protein sequence ID" value="CE49285"/>
    <property type="gene ID" value="WBGene00015280"/>
    <property type="gene designation" value="kola-3"/>
</dbReference>
<proteinExistence type="predicted"/>
<dbReference type="AGR" id="WB:WBGene00015280"/>
<dbReference type="AlphaFoldDB" id="V6CLB5"/>
<protein>
    <submittedName>
        <fullName evidence="1">EGF-like domain-containing protein</fullName>
    </submittedName>
</protein>